<dbReference type="OrthoDB" id="427886at2759"/>
<dbReference type="InterPro" id="IPR014810">
    <property type="entry name" value="Fcf2_C"/>
</dbReference>
<dbReference type="PANTHER" id="PTHR21686">
    <property type="entry name" value="DEOXYNUCLEOTIDYLTRANSFERASE TERMINAL-INTERACTING PROTEIN 2"/>
    <property type="match status" value="1"/>
</dbReference>
<dbReference type="PANTHER" id="PTHR21686:SF12">
    <property type="entry name" value="DEOXYNUCLEOTIDYLTRANSFERASE TERMINAL-INTERACTING PROTEIN 2"/>
    <property type="match status" value="1"/>
</dbReference>
<keyword evidence="5" id="KW-1185">Reference proteome</keyword>
<dbReference type="AlphaFoldDB" id="A0A0A1T7J8"/>
<dbReference type="STRING" id="1531966.A0A0A1T7J8"/>
<feature type="domain" description="Fcf2 pre-rRNA processing C-terminal" evidence="3">
    <location>
        <begin position="65"/>
        <end position="155"/>
    </location>
</feature>
<dbReference type="HOGENOM" id="CLU_075129_1_0_1"/>
<dbReference type="GO" id="GO:0003723">
    <property type="term" value="F:RNA binding"/>
    <property type="evidence" value="ECO:0007669"/>
    <property type="project" value="TreeGrafter"/>
</dbReference>
<gene>
    <name evidence="4" type="ORF">VHEMI01462</name>
</gene>
<name>A0A0A1T7J8_9HYPO</name>
<keyword evidence="2" id="KW-0539">Nucleus</keyword>
<comment type="subcellular location">
    <subcellularLocation>
        <location evidence="1">Nucleus</location>
        <location evidence="1">Nucleolus</location>
    </subcellularLocation>
</comment>
<dbReference type="Proteomes" id="UP000039046">
    <property type="component" value="Unassembled WGS sequence"/>
</dbReference>
<protein>
    <recommendedName>
        <fullName evidence="3">Fcf2 pre-rRNA processing C-terminal domain-containing protein</fullName>
    </recommendedName>
</protein>
<evidence type="ECO:0000259" key="3">
    <source>
        <dbReference type="Pfam" id="PF08698"/>
    </source>
</evidence>
<proteinExistence type="predicted"/>
<dbReference type="Pfam" id="PF08698">
    <property type="entry name" value="Fcf2"/>
    <property type="match status" value="1"/>
</dbReference>
<sequence>MSVSHDEEIFGLLQRAEKRLADRQTDNIAPEHNKLDVALVKAPRPTRETSVRQVVAKDGAPAEVKDTAGSNWFGLPKTIITQELKRDWQLLRMRNVLDPKHQKKALRAELPKYSHAGEIIAGPTDFFSGRLTKKEKRESIAGEVMRDYQTEKFKSKYAGIQKSKMSGKKAFYKNVVSQRRKGKS</sequence>
<evidence type="ECO:0000256" key="2">
    <source>
        <dbReference type="ARBA" id="ARBA00023242"/>
    </source>
</evidence>
<dbReference type="EMBL" id="CDHN01000001">
    <property type="protein sequence ID" value="CEJ81329.1"/>
    <property type="molecule type" value="Genomic_DNA"/>
</dbReference>
<accession>A0A0A1T7J8</accession>
<evidence type="ECO:0000313" key="4">
    <source>
        <dbReference type="EMBL" id="CEJ81329.1"/>
    </source>
</evidence>
<dbReference type="InterPro" id="IPR039883">
    <property type="entry name" value="Fcf2/DNTTIP2"/>
</dbReference>
<dbReference type="GO" id="GO:0005730">
    <property type="term" value="C:nucleolus"/>
    <property type="evidence" value="ECO:0007669"/>
    <property type="project" value="UniProtKB-SubCell"/>
</dbReference>
<reference evidence="4 5" key="1">
    <citation type="journal article" date="2015" name="Genome Announc.">
        <title>Draft Genome Sequence and Gene Annotation of the Entomopathogenic Fungus Verticillium hemipterigenum.</title>
        <authorList>
            <person name="Horn F."/>
            <person name="Habel A."/>
            <person name="Scharf D.H."/>
            <person name="Dworschak J."/>
            <person name="Brakhage A.A."/>
            <person name="Guthke R."/>
            <person name="Hertweck C."/>
            <person name="Linde J."/>
        </authorList>
    </citation>
    <scope>NUCLEOTIDE SEQUENCE [LARGE SCALE GENOMIC DNA]</scope>
</reference>
<evidence type="ECO:0000256" key="1">
    <source>
        <dbReference type="ARBA" id="ARBA00004604"/>
    </source>
</evidence>
<evidence type="ECO:0000313" key="5">
    <source>
        <dbReference type="Proteomes" id="UP000039046"/>
    </source>
</evidence>
<dbReference type="GO" id="GO:0006396">
    <property type="term" value="P:RNA processing"/>
    <property type="evidence" value="ECO:0007669"/>
    <property type="project" value="TreeGrafter"/>
</dbReference>
<organism evidence="4 5">
    <name type="scientific">[Torrubiella] hemipterigena</name>
    <dbReference type="NCBI Taxonomy" id="1531966"/>
    <lineage>
        <taxon>Eukaryota</taxon>
        <taxon>Fungi</taxon>
        <taxon>Dikarya</taxon>
        <taxon>Ascomycota</taxon>
        <taxon>Pezizomycotina</taxon>
        <taxon>Sordariomycetes</taxon>
        <taxon>Hypocreomycetidae</taxon>
        <taxon>Hypocreales</taxon>
        <taxon>Clavicipitaceae</taxon>
        <taxon>Clavicipitaceae incertae sedis</taxon>
        <taxon>'Torrubiella' clade</taxon>
    </lineage>
</organism>